<feature type="region of interest" description="Disordered" evidence="1">
    <location>
        <begin position="106"/>
        <end position="127"/>
    </location>
</feature>
<name>A0A4R7FJ34_9MICO</name>
<dbReference type="Proteomes" id="UP000295344">
    <property type="component" value="Unassembled WGS sequence"/>
</dbReference>
<dbReference type="PROSITE" id="PS51300">
    <property type="entry name" value="NIRD"/>
    <property type="match status" value="1"/>
</dbReference>
<sequence>MSVPSYRVVVREEGDVWIADVVDLPGAHTFAATREELPALVEEVVRLVADLPDDAVIELHFSDEAEEREWRLGDPIPRDFTVVEVDLDEEEIYLPDGRRLTEQLADELGERYASPHADPDEIEPGPR</sequence>
<dbReference type="Gene3D" id="3.30.160.250">
    <property type="match status" value="1"/>
</dbReference>
<proteinExistence type="predicted"/>
<gene>
    <name evidence="2" type="ORF">CLV52_3023</name>
</gene>
<protein>
    <submittedName>
        <fullName evidence="2">Uncharacterized protein</fullName>
    </submittedName>
</protein>
<dbReference type="SUPFAM" id="SSF143100">
    <property type="entry name" value="TTHA1013/TTHA0281-like"/>
    <property type="match status" value="1"/>
</dbReference>
<organism evidence="2 3">
    <name type="scientific">Amnibacterium kyonggiense</name>
    <dbReference type="NCBI Taxonomy" id="595671"/>
    <lineage>
        <taxon>Bacteria</taxon>
        <taxon>Bacillati</taxon>
        <taxon>Actinomycetota</taxon>
        <taxon>Actinomycetes</taxon>
        <taxon>Micrococcales</taxon>
        <taxon>Microbacteriaceae</taxon>
        <taxon>Amnibacterium</taxon>
    </lineage>
</organism>
<evidence type="ECO:0000256" key="1">
    <source>
        <dbReference type="SAM" id="MobiDB-lite"/>
    </source>
</evidence>
<dbReference type="AlphaFoldDB" id="A0A4R7FJ34"/>
<dbReference type="EMBL" id="SOAM01000003">
    <property type="protein sequence ID" value="TDS75912.1"/>
    <property type="molecule type" value="Genomic_DNA"/>
</dbReference>
<comment type="caution">
    <text evidence="2">The sequence shown here is derived from an EMBL/GenBank/DDBJ whole genome shotgun (WGS) entry which is preliminary data.</text>
</comment>
<keyword evidence="3" id="KW-1185">Reference proteome</keyword>
<dbReference type="InterPro" id="IPR035069">
    <property type="entry name" value="TTHA1013/TTHA0281-like"/>
</dbReference>
<reference evidence="2 3" key="1">
    <citation type="submission" date="2019-03" db="EMBL/GenBank/DDBJ databases">
        <title>Genomic Encyclopedia of Archaeal and Bacterial Type Strains, Phase II (KMG-II): from individual species to whole genera.</title>
        <authorList>
            <person name="Goeker M."/>
        </authorList>
    </citation>
    <scope>NUCLEOTIDE SEQUENCE [LARGE SCALE GENOMIC DNA]</scope>
    <source>
        <strain evidence="2 3">DSM 24782</strain>
    </source>
</reference>
<evidence type="ECO:0000313" key="2">
    <source>
        <dbReference type="EMBL" id="TDS75912.1"/>
    </source>
</evidence>
<accession>A0A4R7FJ34</accession>
<evidence type="ECO:0000313" key="3">
    <source>
        <dbReference type="Proteomes" id="UP000295344"/>
    </source>
</evidence>